<dbReference type="InterPro" id="IPR050398">
    <property type="entry name" value="HssS/ArlS-like"/>
</dbReference>
<dbReference type="SUPFAM" id="SSF47384">
    <property type="entry name" value="Homodimeric domain of signal transducing histidine kinase"/>
    <property type="match status" value="1"/>
</dbReference>
<keyword evidence="12" id="KW-0902">Two-component regulatory system</keyword>
<feature type="transmembrane region" description="Helical" evidence="15">
    <location>
        <begin position="160"/>
        <end position="182"/>
    </location>
</feature>
<evidence type="ECO:0000313" key="19">
    <source>
        <dbReference type="Proteomes" id="UP001589854"/>
    </source>
</evidence>
<evidence type="ECO:0000256" key="6">
    <source>
        <dbReference type="ARBA" id="ARBA00022679"/>
    </source>
</evidence>
<evidence type="ECO:0000256" key="15">
    <source>
        <dbReference type="SAM" id="Phobius"/>
    </source>
</evidence>
<dbReference type="PROSITE" id="PS50885">
    <property type="entry name" value="HAMP"/>
    <property type="match status" value="1"/>
</dbReference>
<dbReference type="PRINTS" id="PR00344">
    <property type="entry name" value="BCTRLSENSOR"/>
</dbReference>
<dbReference type="InterPro" id="IPR036097">
    <property type="entry name" value="HisK_dim/P_sf"/>
</dbReference>
<reference evidence="18 19" key="1">
    <citation type="submission" date="2024-09" db="EMBL/GenBank/DDBJ databases">
        <authorList>
            <person name="Sun Q."/>
            <person name="Mori K."/>
        </authorList>
    </citation>
    <scope>NUCLEOTIDE SEQUENCE [LARGE SCALE GENOMIC DNA]</scope>
    <source>
        <strain evidence="18 19">CCM 7228</strain>
    </source>
</reference>
<dbReference type="InterPro" id="IPR005467">
    <property type="entry name" value="His_kinase_dom"/>
</dbReference>
<keyword evidence="9 18" id="KW-0418">Kinase</keyword>
<evidence type="ECO:0000256" key="11">
    <source>
        <dbReference type="ARBA" id="ARBA00022989"/>
    </source>
</evidence>
<proteinExistence type="predicted"/>
<comment type="subcellular location">
    <subcellularLocation>
        <location evidence="2">Cell membrane</location>
        <topology evidence="2">Multi-pass membrane protein</topology>
    </subcellularLocation>
</comment>
<evidence type="ECO:0000256" key="4">
    <source>
        <dbReference type="ARBA" id="ARBA00022475"/>
    </source>
</evidence>
<keyword evidence="7 15" id="KW-0812">Transmembrane</keyword>
<dbReference type="PROSITE" id="PS50109">
    <property type="entry name" value="HIS_KIN"/>
    <property type="match status" value="1"/>
</dbReference>
<evidence type="ECO:0000313" key="18">
    <source>
        <dbReference type="EMBL" id="MFC0270859.1"/>
    </source>
</evidence>
<keyword evidence="8" id="KW-0547">Nucleotide-binding</keyword>
<dbReference type="CDD" id="cd00082">
    <property type="entry name" value="HisKA"/>
    <property type="match status" value="1"/>
</dbReference>
<keyword evidence="13 15" id="KW-0472">Membrane</keyword>
<gene>
    <name evidence="18" type="ORF">ACFFIX_05275</name>
</gene>
<evidence type="ECO:0000256" key="3">
    <source>
        <dbReference type="ARBA" id="ARBA00012438"/>
    </source>
</evidence>
<feature type="transmembrane region" description="Helical" evidence="15">
    <location>
        <begin position="6"/>
        <end position="29"/>
    </location>
</feature>
<keyword evidence="6" id="KW-0808">Transferase</keyword>
<dbReference type="PANTHER" id="PTHR45528">
    <property type="entry name" value="SENSOR HISTIDINE KINASE CPXA"/>
    <property type="match status" value="1"/>
</dbReference>
<sequence>MKNRSLAFQIWLVFSGILLAISILLVILFPTTLRTFFTQEIYKSIENEQIILTEYGYPQNQDQFSDEINSGRDRSVHHLILPESQPFIFYSKRSPLPVEFLQHAQQLASIQENSSERYSKTIKDQSLFFVIRKLTINSEPGFLLSYAWDSYRNDLVFTLFKQLIVIMLIVFVLSWIPAIWLARYLSRPLVTLEKHVKNISELDWHKPVNVDRQDEIGKLANTIEIMRQQLVRKDEAQQTLLQNISHDLKTPVMVIRGYAKSVNDGIYPKGDLTKTMNVIEEEAERLEKKIKDLLYLTKLDFLSKRNPLKTTFRLDVLIQKEVERLRWSQPDLQVTQSLEETTTLGDEEQWGKLVENILENALRYANEKITLSLKKVESEVIVRIWNDGPAIDESIIETIFETFQKGTNGEFGIGLSIVKRIALLHQAEVWAKNEENGVSFYLKIPMENQAIK</sequence>
<dbReference type="EC" id="2.7.13.3" evidence="3"/>
<organism evidence="18 19">
    <name type="scientific">Metabacillus herbersteinensis</name>
    <dbReference type="NCBI Taxonomy" id="283816"/>
    <lineage>
        <taxon>Bacteria</taxon>
        <taxon>Bacillati</taxon>
        <taxon>Bacillota</taxon>
        <taxon>Bacilli</taxon>
        <taxon>Bacillales</taxon>
        <taxon>Bacillaceae</taxon>
        <taxon>Metabacillus</taxon>
    </lineage>
</organism>
<dbReference type="Pfam" id="PF00512">
    <property type="entry name" value="HisKA"/>
    <property type="match status" value="1"/>
</dbReference>
<evidence type="ECO:0000259" key="16">
    <source>
        <dbReference type="PROSITE" id="PS50109"/>
    </source>
</evidence>
<dbReference type="SMART" id="SM00304">
    <property type="entry name" value="HAMP"/>
    <property type="match status" value="1"/>
</dbReference>
<dbReference type="InterPro" id="IPR004358">
    <property type="entry name" value="Sig_transdc_His_kin-like_C"/>
</dbReference>
<dbReference type="InterPro" id="IPR003661">
    <property type="entry name" value="HisK_dim/P_dom"/>
</dbReference>
<dbReference type="Proteomes" id="UP001589854">
    <property type="component" value="Unassembled WGS sequence"/>
</dbReference>
<dbReference type="EMBL" id="JBHLVO010000003">
    <property type="protein sequence ID" value="MFC0270859.1"/>
    <property type="molecule type" value="Genomic_DNA"/>
</dbReference>
<dbReference type="InterPro" id="IPR003660">
    <property type="entry name" value="HAMP_dom"/>
</dbReference>
<evidence type="ECO:0000256" key="10">
    <source>
        <dbReference type="ARBA" id="ARBA00022840"/>
    </source>
</evidence>
<keyword evidence="19" id="KW-1185">Reference proteome</keyword>
<evidence type="ECO:0000256" key="12">
    <source>
        <dbReference type="ARBA" id="ARBA00023012"/>
    </source>
</evidence>
<evidence type="ECO:0000256" key="1">
    <source>
        <dbReference type="ARBA" id="ARBA00000085"/>
    </source>
</evidence>
<evidence type="ECO:0000256" key="2">
    <source>
        <dbReference type="ARBA" id="ARBA00004651"/>
    </source>
</evidence>
<comment type="catalytic activity">
    <reaction evidence="1">
        <text>ATP + protein L-histidine = ADP + protein N-phospho-L-histidine.</text>
        <dbReference type="EC" id="2.7.13.3"/>
    </reaction>
</comment>
<dbReference type="PANTHER" id="PTHR45528:SF1">
    <property type="entry name" value="SENSOR HISTIDINE KINASE CPXA"/>
    <property type="match status" value="1"/>
</dbReference>
<evidence type="ECO:0000256" key="8">
    <source>
        <dbReference type="ARBA" id="ARBA00022741"/>
    </source>
</evidence>
<evidence type="ECO:0000256" key="9">
    <source>
        <dbReference type="ARBA" id="ARBA00022777"/>
    </source>
</evidence>
<keyword evidence="14" id="KW-0175">Coiled coil</keyword>
<dbReference type="Gene3D" id="1.10.287.130">
    <property type="match status" value="1"/>
</dbReference>
<dbReference type="InterPro" id="IPR003594">
    <property type="entry name" value="HATPase_dom"/>
</dbReference>
<dbReference type="SMART" id="SM00388">
    <property type="entry name" value="HisKA"/>
    <property type="match status" value="1"/>
</dbReference>
<accession>A0ABV6GB00</accession>
<keyword evidence="11 15" id="KW-1133">Transmembrane helix</keyword>
<protein>
    <recommendedName>
        <fullName evidence="3">histidine kinase</fullName>
        <ecNumber evidence="3">2.7.13.3</ecNumber>
    </recommendedName>
</protein>
<name>A0ABV6GB00_9BACI</name>
<dbReference type="Pfam" id="PF00672">
    <property type="entry name" value="HAMP"/>
    <property type="match status" value="1"/>
</dbReference>
<evidence type="ECO:0000256" key="14">
    <source>
        <dbReference type="SAM" id="Coils"/>
    </source>
</evidence>
<evidence type="ECO:0000256" key="5">
    <source>
        <dbReference type="ARBA" id="ARBA00022553"/>
    </source>
</evidence>
<comment type="caution">
    <text evidence="18">The sequence shown here is derived from an EMBL/GenBank/DDBJ whole genome shotgun (WGS) entry which is preliminary data.</text>
</comment>
<dbReference type="SMART" id="SM00387">
    <property type="entry name" value="HATPase_c"/>
    <property type="match status" value="1"/>
</dbReference>
<dbReference type="InterPro" id="IPR036890">
    <property type="entry name" value="HATPase_C_sf"/>
</dbReference>
<feature type="coiled-coil region" evidence="14">
    <location>
        <begin position="269"/>
        <end position="296"/>
    </location>
</feature>
<dbReference type="GO" id="GO:0016301">
    <property type="term" value="F:kinase activity"/>
    <property type="evidence" value="ECO:0007669"/>
    <property type="project" value="UniProtKB-KW"/>
</dbReference>
<keyword evidence="5" id="KW-0597">Phosphoprotein</keyword>
<evidence type="ECO:0000256" key="13">
    <source>
        <dbReference type="ARBA" id="ARBA00023136"/>
    </source>
</evidence>
<dbReference type="Pfam" id="PF02518">
    <property type="entry name" value="HATPase_c"/>
    <property type="match status" value="1"/>
</dbReference>
<feature type="domain" description="HAMP" evidence="17">
    <location>
        <begin position="183"/>
        <end position="235"/>
    </location>
</feature>
<feature type="domain" description="Histidine kinase" evidence="16">
    <location>
        <begin position="243"/>
        <end position="448"/>
    </location>
</feature>
<dbReference type="Gene3D" id="3.30.565.10">
    <property type="entry name" value="Histidine kinase-like ATPase, C-terminal domain"/>
    <property type="match status" value="1"/>
</dbReference>
<evidence type="ECO:0000259" key="17">
    <source>
        <dbReference type="PROSITE" id="PS50885"/>
    </source>
</evidence>
<dbReference type="RefSeq" id="WP_378931311.1">
    <property type="nucleotide sequence ID" value="NZ_JBHLVO010000003.1"/>
</dbReference>
<dbReference type="CDD" id="cd06225">
    <property type="entry name" value="HAMP"/>
    <property type="match status" value="1"/>
</dbReference>
<dbReference type="Gene3D" id="6.10.340.10">
    <property type="match status" value="1"/>
</dbReference>
<keyword evidence="4" id="KW-1003">Cell membrane</keyword>
<dbReference type="SUPFAM" id="SSF158472">
    <property type="entry name" value="HAMP domain-like"/>
    <property type="match status" value="1"/>
</dbReference>
<keyword evidence="10" id="KW-0067">ATP-binding</keyword>
<dbReference type="SUPFAM" id="SSF55874">
    <property type="entry name" value="ATPase domain of HSP90 chaperone/DNA topoisomerase II/histidine kinase"/>
    <property type="match status" value="1"/>
</dbReference>
<evidence type="ECO:0000256" key="7">
    <source>
        <dbReference type="ARBA" id="ARBA00022692"/>
    </source>
</evidence>